<dbReference type="AlphaFoldDB" id="A0AAD5WTE2"/>
<protein>
    <submittedName>
        <fullName evidence="3">Uncharacterized protein</fullName>
    </submittedName>
</protein>
<sequence>MTKLAFDSSPFTATASTYVLALAVMLLAVGILESSIIIVRMPEALATTPLPLPPSFFLFPPPGGDGRELYRSASNNFPKNTRSINFELKYLDCGSQATTFGPGTLRQDFLRSSRWIDGLALLLRLLLAPPLPIPSWVLAPVQDGAKQVSSGPVSSALPIWFHSDPRVQDRRVHASRSFAVALLLKSPRARSAKGWTEAYDEMSSFYASITGSFPSPRPPPKPRKLIRSHVMIGKNNGKSRYRAKRHSPAKEPPLNREGGNSAILLDGNLPWLEDDAVPRRVGTGLSFAKFADDTVELYLIASVLKFRVLNLTMKIRSRGFSLSPSTPPTSTP</sequence>
<keyword evidence="2" id="KW-0472">Membrane</keyword>
<evidence type="ECO:0000313" key="3">
    <source>
        <dbReference type="EMBL" id="KAJ2904339.1"/>
    </source>
</evidence>
<dbReference type="EMBL" id="JAKWBI020000056">
    <property type="protein sequence ID" value="KAJ2904339.1"/>
    <property type="molecule type" value="Genomic_DNA"/>
</dbReference>
<keyword evidence="2" id="KW-0812">Transmembrane</keyword>
<evidence type="ECO:0000256" key="1">
    <source>
        <dbReference type="SAM" id="MobiDB-lite"/>
    </source>
</evidence>
<organism evidence="3 4">
    <name type="scientific">Zalerion maritima</name>
    <dbReference type="NCBI Taxonomy" id="339359"/>
    <lineage>
        <taxon>Eukaryota</taxon>
        <taxon>Fungi</taxon>
        <taxon>Dikarya</taxon>
        <taxon>Ascomycota</taxon>
        <taxon>Pezizomycotina</taxon>
        <taxon>Sordariomycetes</taxon>
        <taxon>Lulworthiomycetidae</taxon>
        <taxon>Lulworthiales</taxon>
        <taxon>Lulworthiaceae</taxon>
        <taxon>Zalerion</taxon>
    </lineage>
</organism>
<proteinExistence type="predicted"/>
<evidence type="ECO:0000313" key="4">
    <source>
        <dbReference type="Proteomes" id="UP001201980"/>
    </source>
</evidence>
<keyword evidence="4" id="KW-1185">Reference proteome</keyword>
<feature type="transmembrane region" description="Helical" evidence="2">
    <location>
        <begin position="12"/>
        <end position="32"/>
    </location>
</feature>
<dbReference type="Proteomes" id="UP001201980">
    <property type="component" value="Unassembled WGS sequence"/>
</dbReference>
<reference evidence="3" key="1">
    <citation type="submission" date="2022-07" db="EMBL/GenBank/DDBJ databases">
        <title>Draft genome sequence of Zalerion maritima ATCC 34329, a (micro)plastics degrading marine fungus.</title>
        <authorList>
            <person name="Paco A."/>
            <person name="Goncalves M.F.M."/>
            <person name="Rocha-Santos T.A.P."/>
            <person name="Alves A."/>
        </authorList>
    </citation>
    <scope>NUCLEOTIDE SEQUENCE</scope>
    <source>
        <strain evidence="3">ATCC 34329</strain>
    </source>
</reference>
<feature type="compositionally biased region" description="Basic residues" evidence="1">
    <location>
        <begin position="237"/>
        <end position="247"/>
    </location>
</feature>
<comment type="caution">
    <text evidence="3">The sequence shown here is derived from an EMBL/GenBank/DDBJ whole genome shotgun (WGS) entry which is preliminary data.</text>
</comment>
<accession>A0AAD5WTE2</accession>
<gene>
    <name evidence="3" type="ORF">MKZ38_008255</name>
</gene>
<evidence type="ECO:0000256" key="2">
    <source>
        <dbReference type="SAM" id="Phobius"/>
    </source>
</evidence>
<feature type="region of interest" description="Disordered" evidence="1">
    <location>
        <begin position="237"/>
        <end position="261"/>
    </location>
</feature>
<name>A0AAD5WTE2_9PEZI</name>
<keyword evidence="2" id="KW-1133">Transmembrane helix</keyword>